<dbReference type="PROSITE" id="PS51375">
    <property type="entry name" value="PPR"/>
    <property type="match status" value="1"/>
</dbReference>
<dbReference type="Gene3D" id="1.25.40.10">
    <property type="entry name" value="Tetratricopeptide repeat domain"/>
    <property type="match status" value="2"/>
</dbReference>
<reference evidence="3" key="1">
    <citation type="submission" date="2020-06" db="EMBL/GenBank/DDBJ databases">
        <authorList>
            <person name="Li T."/>
            <person name="Hu X."/>
            <person name="Zhang T."/>
            <person name="Song X."/>
            <person name="Zhang H."/>
            <person name="Dai N."/>
            <person name="Sheng W."/>
            <person name="Hou X."/>
            <person name="Wei L."/>
        </authorList>
    </citation>
    <scope>NUCLEOTIDE SEQUENCE</scope>
    <source>
        <strain evidence="3">G02</strain>
        <tissue evidence="3">Leaf</tissue>
    </source>
</reference>
<dbReference type="InterPro" id="IPR046960">
    <property type="entry name" value="PPR_At4g14850-like_plant"/>
</dbReference>
<evidence type="ECO:0000256" key="2">
    <source>
        <dbReference type="PROSITE-ProRule" id="PRU00708"/>
    </source>
</evidence>
<sequence length="221" mass="25090">MNAIHQERAIISLIKSCTQKCHLLQLHSQLLRSFNFYNPAVFLSLLSRFALPPLRDLSYSRRIFSEFPEPNVSLYNTMIRAHSLSRDSARNGFLLYQELLRLGISANALTSTAAVKCCMKIGSLFSGMQVHATIWKDGHLSDGLLLTTLMDFYSCLQKSAEAYKVFDDMAHRDVVAWNVLISCYTRNGRTRDALALFDMMTQTGADLMMSLVCLFFRLVRA</sequence>
<dbReference type="InterPro" id="IPR002885">
    <property type="entry name" value="PPR_rpt"/>
</dbReference>
<proteinExistence type="predicted"/>
<comment type="caution">
    <text evidence="3">The sequence shown here is derived from an EMBL/GenBank/DDBJ whole genome shotgun (WGS) entry which is preliminary data.</text>
</comment>
<name>A0AAW2RYG7_SESRA</name>
<dbReference type="NCBIfam" id="TIGR00756">
    <property type="entry name" value="PPR"/>
    <property type="match status" value="1"/>
</dbReference>
<dbReference type="GO" id="GO:0003723">
    <property type="term" value="F:RNA binding"/>
    <property type="evidence" value="ECO:0007669"/>
    <property type="project" value="InterPro"/>
</dbReference>
<dbReference type="Pfam" id="PF13041">
    <property type="entry name" value="PPR_2"/>
    <property type="match status" value="1"/>
</dbReference>
<dbReference type="PANTHER" id="PTHR47926">
    <property type="entry name" value="PENTATRICOPEPTIDE REPEAT-CONTAINING PROTEIN"/>
    <property type="match status" value="1"/>
</dbReference>
<gene>
    <name evidence="3" type="ORF">Sradi_2888000</name>
</gene>
<evidence type="ECO:0000256" key="1">
    <source>
        <dbReference type="ARBA" id="ARBA00022737"/>
    </source>
</evidence>
<dbReference type="GO" id="GO:0009451">
    <property type="term" value="P:RNA modification"/>
    <property type="evidence" value="ECO:0007669"/>
    <property type="project" value="InterPro"/>
</dbReference>
<dbReference type="EMBL" id="JACGWJ010000012">
    <property type="protein sequence ID" value="KAL0384937.1"/>
    <property type="molecule type" value="Genomic_DNA"/>
</dbReference>
<accession>A0AAW2RYG7</accession>
<feature type="repeat" description="PPR" evidence="2">
    <location>
        <begin position="173"/>
        <end position="207"/>
    </location>
</feature>
<organism evidence="3">
    <name type="scientific">Sesamum radiatum</name>
    <name type="common">Black benniseed</name>
    <dbReference type="NCBI Taxonomy" id="300843"/>
    <lineage>
        <taxon>Eukaryota</taxon>
        <taxon>Viridiplantae</taxon>
        <taxon>Streptophyta</taxon>
        <taxon>Embryophyta</taxon>
        <taxon>Tracheophyta</taxon>
        <taxon>Spermatophyta</taxon>
        <taxon>Magnoliopsida</taxon>
        <taxon>eudicotyledons</taxon>
        <taxon>Gunneridae</taxon>
        <taxon>Pentapetalae</taxon>
        <taxon>asterids</taxon>
        <taxon>lamiids</taxon>
        <taxon>Lamiales</taxon>
        <taxon>Pedaliaceae</taxon>
        <taxon>Sesamum</taxon>
    </lineage>
</organism>
<dbReference type="PANTHER" id="PTHR47926:SF382">
    <property type="entry name" value="PENTACOTRIPEPTIDE-REPEAT REGION OF PRORP DOMAIN-CONTAINING PROTEIN"/>
    <property type="match status" value="1"/>
</dbReference>
<dbReference type="InterPro" id="IPR011990">
    <property type="entry name" value="TPR-like_helical_dom_sf"/>
</dbReference>
<evidence type="ECO:0000313" key="3">
    <source>
        <dbReference type="EMBL" id="KAL0384937.1"/>
    </source>
</evidence>
<dbReference type="AlphaFoldDB" id="A0AAW2RYG7"/>
<keyword evidence="1" id="KW-0677">Repeat</keyword>
<protein>
    <submittedName>
        <fullName evidence="3">Pentatricopeptide repeat-containing protein</fullName>
    </submittedName>
</protein>
<reference evidence="3" key="2">
    <citation type="journal article" date="2024" name="Plant">
        <title>Genomic evolution and insights into agronomic trait innovations of Sesamum species.</title>
        <authorList>
            <person name="Miao H."/>
            <person name="Wang L."/>
            <person name="Qu L."/>
            <person name="Liu H."/>
            <person name="Sun Y."/>
            <person name="Le M."/>
            <person name="Wang Q."/>
            <person name="Wei S."/>
            <person name="Zheng Y."/>
            <person name="Lin W."/>
            <person name="Duan Y."/>
            <person name="Cao H."/>
            <person name="Xiong S."/>
            <person name="Wang X."/>
            <person name="Wei L."/>
            <person name="Li C."/>
            <person name="Ma Q."/>
            <person name="Ju M."/>
            <person name="Zhao R."/>
            <person name="Li G."/>
            <person name="Mu C."/>
            <person name="Tian Q."/>
            <person name="Mei H."/>
            <person name="Zhang T."/>
            <person name="Gao T."/>
            <person name="Zhang H."/>
        </authorList>
    </citation>
    <scope>NUCLEOTIDE SEQUENCE</scope>
    <source>
        <strain evidence="3">G02</strain>
    </source>
</reference>